<sequence length="471" mass="50005">MATETSPLLHPPEDVTDLALQAQIHEAVYKRFSPSRKRVIVALVSGAGLAPLFASGSFVPSIPQIAREFNSTGPVINLAVSLSLLANSVGTITWATYSGFYGRRPIYLASVPIFALGSFGVAISRTVPELMLWRVLQAFGAGGGLSVGAGVIGDIYKLEERGTAMGVFFAACLLGPALAPVAGGAAAHYASWRIMQLALGVAGVVMFVLMFAFLPETSQPHSRGVDKYVESEEGWRWVWVNPFEHVGLLKSPNVIAVCFVGATTLVTDYVLLIPLSYTIGERYNIHNEAIIGAMFLPAGLGNIIGAPLAGRISDHVVISWRKRRGGVWVPEDRLRGALAGALVFVPLSVLLAGAVMQFVDGKLGIVLVLVCLFVNGIGVDLVLTPCSAYYVDILHSRSAEIMSVTNALRGAITAVASAGVLPLINRIGVFPTNAITAGFAWLGAGALWATIRYGDRMRAWVDIGYSTLANN</sequence>
<name>A0ACB8RS48_9AGAM</name>
<accession>A0ACB8RS48</accession>
<evidence type="ECO:0000313" key="1">
    <source>
        <dbReference type="EMBL" id="KAI0046829.1"/>
    </source>
</evidence>
<dbReference type="EMBL" id="MU275916">
    <property type="protein sequence ID" value="KAI0046829.1"/>
    <property type="molecule type" value="Genomic_DNA"/>
</dbReference>
<gene>
    <name evidence="1" type="ORF">FA95DRAFT_1493427</name>
</gene>
<organism evidence="1 2">
    <name type="scientific">Auriscalpium vulgare</name>
    <dbReference type="NCBI Taxonomy" id="40419"/>
    <lineage>
        <taxon>Eukaryota</taxon>
        <taxon>Fungi</taxon>
        <taxon>Dikarya</taxon>
        <taxon>Basidiomycota</taxon>
        <taxon>Agaricomycotina</taxon>
        <taxon>Agaricomycetes</taxon>
        <taxon>Russulales</taxon>
        <taxon>Auriscalpiaceae</taxon>
        <taxon>Auriscalpium</taxon>
    </lineage>
</organism>
<comment type="caution">
    <text evidence="1">The sequence shown here is derived from an EMBL/GenBank/DDBJ whole genome shotgun (WGS) entry which is preliminary data.</text>
</comment>
<keyword evidence="2" id="KW-1185">Reference proteome</keyword>
<reference evidence="1" key="1">
    <citation type="submission" date="2021-02" db="EMBL/GenBank/DDBJ databases">
        <authorList>
            <consortium name="DOE Joint Genome Institute"/>
            <person name="Ahrendt S."/>
            <person name="Looney B.P."/>
            <person name="Miyauchi S."/>
            <person name="Morin E."/>
            <person name="Drula E."/>
            <person name="Courty P.E."/>
            <person name="Chicoki N."/>
            <person name="Fauchery L."/>
            <person name="Kohler A."/>
            <person name="Kuo A."/>
            <person name="Labutti K."/>
            <person name="Pangilinan J."/>
            <person name="Lipzen A."/>
            <person name="Riley R."/>
            <person name="Andreopoulos W."/>
            <person name="He G."/>
            <person name="Johnson J."/>
            <person name="Barry K.W."/>
            <person name="Grigoriev I.V."/>
            <person name="Nagy L."/>
            <person name="Hibbett D."/>
            <person name="Henrissat B."/>
            <person name="Matheny P.B."/>
            <person name="Labbe J."/>
            <person name="Martin F."/>
        </authorList>
    </citation>
    <scope>NUCLEOTIDE SEQUENCE</scope>
    <source>
        <strain evidence="1">FP105234-sp</strain>
    </source>
</reference>
<dbReference type="Proteomes" id="UP000814033">
    <property type="component" value="Unassembled WGS sequence"/>
</dbReference>
<reference evidence="1" key="2">
    <citation type="journal article" date="2022" name="New Phytol.">
        <title>Evolutionary transition to the ectomycorrhizal habit in the genomes of a hyperdiverse lineage of mushroom-forming fungi.</title>
        <authorList>
            <person name="Looney B."/>
            <person name="Miyauchi S."/>
            <person name="Morin E."/>
            <person name="Drula E."/>
            <person name="Courty P.E."/>
            <person name="Kohler A."/>
            <person name="Kuo A."/>
            <person name="LaButti K."/>
            <person name="Pangilinan J."/>
            <person name="Lipzen A."/>
            <person name="Riley R."/>
            <person name="Andreopoulos W."/>
            <person name="He G."/>
            <person name="Johnson J."/>
            <person name="Nolan M."/>
            <person name="Tritt A."/>
            <person name="Barry K.W."/>
            <person name="Grigoriev I.V."/>
            <person name="Nagy L.G."/>
            <person name="Hibbett D."/>
            <person name="Henrissat B."/>
            <person name="Matheny P.B."/>
            <person name="Labbe J."/>
            <person name="Martin F.M."/>
        </authorList>
    </citation>
    <scope>NUCLEOTIDE SEQUENCE</scope>
    <source>
        <strain evidence="1">FP105234-sp</strain>
    </source>
</reference>
<proteinExistence type="predicted"/>
<evidence type="ECO:0000313" key="2">
    <source>
        <dbReference type="Proteomes" id="UP000814033"/>
    </source>
</evidence>
<protein>
    <submittedName>
        <fullName evidence="1">MFS general substrate transporter</fullName>
    </submittedName>
</protein>